<name>A0AA38RGD8_9PEZI</name>
<keyword evidence="3" id="KW-1185">Reference proteome</keyword>
<feature type="compositionally biased region" description="Low complexity" evidence="1">
    <location>
        <begin position="353"/>
        <end position="368"/>
    </location>
</feature>
<sequence>MSKRAPEAHTGNGAKRPRQAGGYESPTSSPSPDAGGQTGHKDPWATRLRESARPSPHARAASVRKLLRGGLQGLLVERSLAKPIWQWSQDDLYGWYEKVKWQYPRVTGWRDIQDEDTFNEGQVEAQLLLWSIRCSACLAYRKEDCDTHTLTECRTAEGLRARSIRDRLRLVAAEVHRDGIAGYGAVPWCDGCHLPRSRCPAWTKWDRDGLTEDGEQKGDDRQWSLRDRRQCRFPDVVVDAVAAMGAFQGPNATAGWRRVTDWRDGSRIRFNEHWDVHGWLFSPMTWDGREVPVVLRVFYQLGVGMEDAWIRADVERRRAELGALSAEDRDRELARRQQGSRPGQDSSTRGRVTTATATATATLAKETTVPNRAETSPGPGPPAADRQQQLRDILTDVLDEAEYKSEQAAGFWGGMAFLTALQEAVLQWSRSGIRCQLCRIHGWSEGCYLHDVTACEAHPAASKRVKETLESWSGLCGGQDGEGKLCRWCQFPLAACRPGRYRYGWESKELARDEEDYRGGEERRRSLQLWASETGETEGRRCYGIEVIKRTTAALLTVEGGLLGRVVLEREARPGRRRAAGAVMDTEGRPTRGSMEEQVRVGFTKAPLLAVVFLGLANGLDGLWAAGWERNLSLPPL</sequence>
<accession>A0AA38RGD8</accession>
<feature type="region of interest" description="Disordered" evidence="1">
    <location>
        <begin position="327"/>
        <end position="387"/>
    </location>
</feature>
<feature type="region of interest" description="Disordered" evidence="1">
    <location>
        <begin position="1"/>
        <end position="43"/>
    </location>
</feature>
<protein>
    <submittedName>
        <fullName evidence="2">Uncharacterized protein</fullName>
    </submittedName>
</protein>
<proteinExistence type="predicted"/>
<dbReference type="EMBL" id="JANBVO010000109">
    <property type="protein sequence ID" value="KAJ9130075.1"/>
    <property type="molecule type" value="Genomic_DNA"/>
</dbReference>
<evidence type="ECO:0000313" key="2">
    <source>
        <dbReference type="EMBL" id="KAJ9130075.1"/>
    </source>
</evidence>
<organism evidence="2 3">
    <name type="scientific">Pleurostoma richardsiae</name>
    <dbReference type="NCBI Taxonomy" id="41990"/>
    <lineage>
        <taxon>Eukaryota</taxon>
        <taxon>Fungi</taxon>
        <taxon>Dikarya</taxon>
        <taxon>Ascomycota</taxon>
        <taxon>Pezizomycotina</taxon>
        <taxon>Sordariomycetes</taxon>
        <taxon>Sordariomycetidae</taxon>
        <taxon>Calosphaeriales</taxon>
        <taxon>Pleurostomataceae</taxon>
        <taxon>Pleurostoma</taxon>
    </lineage>
</organism>
<evidence type="ECO:0000313" key="3">
    <source>
        <dbReference type="Proteomes" id="UP001174694"/>
    </source>
</evidence>
<comment type="caution">
    <text evidence="2">The sequence shown here is derived from an EMBL/GenBank/DDBJ whole genome shotgun (WGS) entry which is preliminary data.</text>
</comment>
<gene>
    <name evidence="2" type="ORF">NKR23_g12360</name>
</gene>
<feature type="compositionally biased region" description="Polar residues" evidence="1">
    <location>
        <begin position="337"/>
        <end position="351"/>
    </location>
</feature>
<reference evidence="2" key="1">
    <citation type="submission" date="2022-07" db="EMBL/GenBank/DDBJ databases">
        <title>Fungi with potential for degradation of polypropylene.</title>
        <authorList>
            <person name="Gostincar C."/>
        </authorList>
    </citation>
    <scope>NUCLEOTIDE SEQUENCE</scope>
    <source>
        <strain evidence="2">EXF-13308</strain>
    </source>
</reference>
<evidence type="ECO:0000256" key="1">
    <source>
        <dbReference type="SAM" id="MobiDB-lite"/>
    </source>
</evidence>
<dbReference type="Proteomes" id="UP001174694">
    <property type="component" value="Unassembled WGS sequence"/>
</dbReference>
<dbReference type="AlphaFoldDB" id="A0AA38RGD8"/>